<evidence type="ECO:0000256" key="1">
    <source>
        <dbReference type="PROSITE-ProRule" id="PRU00339"/>
    </source>
</evidence>
<dbReference type="InterPro" id="IPR013360">
    <property type="entry name" value="Pilus_4_PilW"/>
</dbReference>
<comment type="caution">
    <text evidence="3">The sequence shown here is derived from an EMBL/GenBank/DDBJ whole genome shotgun (WGS) entry which is preliminary data.</text>
</comment>
<evidence type="ECO:0000313" key="4">
    <source>
        <dbReference type="Proteomes" id="UP000557193"/>
    </source>
</evidence>
<dbReference type="PANTHER" id="PTHR12558:SF13">
    <property type="entry name" value="CELL DIVISION CYCLE PROTEIN 27 HOMOLOG"/>
    <property type="match status" value="1"/>
</dbReference>
<dbReference type="Pfam" id="PF13432">
    <property type="entry name" value="TPR_16"/>
    <property type="match status" value="1"/>
</dbReference>
<feature type="repeat" description="TPR" evidence="1">
    <location>
        <begin position="38"/>
        <end position="71"/>
    </location>
</feature>
<keyword evidence="1" id="KW-0802">TPR repeat</keyword>
<dbReference type="RefSeq" id="WP_184682362.1">
    <property type="nucleotide sequence ID" value="NZ_JACHLL010000002.1"/>
</dbReference>
<evidence type="ECO:0000256" key="2">
    <source>
        <dbReference type="SAM" id="SignalP"/>
    </source>
</evidence>
<name>A0A7X0ERM2_9PSED</name>
<dbReference type="EMBL" id="JACHLL010000002">
    <property type="protein sequence ID" value="MBB6341552.1"/>
    <property type="molecule type" value="Genomic_DNA"/>
</dbReference>
<proteinExistence type="predicted"/>
<dbReference type="PROSITE" id="PS50293">
    <property type="entry name" value="TPR_REGION"/>
    <property type="match status" value="1"/>
</dbReference>
<dbReference type="Proteomes" id="UP000557193">
    <property type="component" value="Unassembled WGS sequence"/>
</dbReference>
<keyword evidence="2" id="KW-0732">Signal</keyword>
<dbReference type="SMART" id="SM00028">
    <property type="entry name" value="TPR"/>
    <property type="match status" value="4"/>
</dbReference>
<feature type="repeat" description="TPR" evidence="1">
    <location>
        <begin position="142"/>
        <end position="175"/>
    </location>
</feature>
<keyword evidence="4" id="KW-1185">Reference proteome</keyword>
<dbReference type="AlphaFoldDB" id="A0A7X0ERM2"/>
<dbReference type="PROSITE" id="PS51257">
    <property type="entry name" value="PROKAR_LIPOPROTEIN"/>
    <property type="match status" value="1"/>
</dbReference>
<dbReference type="InterPro" id="IPR011990">
    <property type="entry name" value="TPR-like_helical_dom_sf"/>
</dbReference>
<dbReference type="PROSITE" id="PS50005">
    <property type="entry name" value="TPR"/>
    <property type="match status" value="2"/>
</dbReference>
<gene>
    <name evidence="3" type="ORF">HNP49_001709</name>
</gene>
<dbReference type="NCBIfam" id="TIGR02521">
    <property type="entry name" value="type_IV_pilW"/>
    <property type="match status" value="1"/>
</dbReference>
<evidence type="ECO:0000313" key="3">
    <source>
        <dbReference type="EMBL" id="MBB6341552.1"/>
    </source>
</evidence>
<sequence>MIVRAALAALLFSLLTACVTEGGKPDPLKSDEGRDAARDAYIQLGIGYLQSGDASRAKRPLQKALELDPSNANAHAALAVAFQIEMEPELAEQEYKKALSNSDGDSRIRNNYGSFLFEQGRYQDAYEAYSAAAGDNMYPERAKVFGNLGRTAQKLNKPQLAKQHFEKSLRLSRNQPEVLFELAQIAFDEKMYVPARDYYQRYSKMVKEQDARGLLLGIRLANIFDDRDTAASYGLQLKRLYPGSPEYRQYQSEQ</sequence>
<dbReference type="Pfam" id="PF13424">
    <property type="entry name" value="TPR_12"/>
    <property type="match status" value="1"/>
</dbReference>
<feature type="signal peptide" evidence="2">
    <location>
        <begin position="1"/>
        <end position="17"/>
    </location>
</feature>
<organism evidence="3 4">
    <name type="scientific">Pseudomonas fluvialis</name>
    <dbReference type="NCBI Taxonomy" id="1793966"/>
    <lineage>
        <taxon>Bacteria</taxon>
        <taxon>Pseudomonadati</taxon>
        <taxon>Pseudomonadota</taxon>
        <taxon>Gammaproteobacteria</taxon>
        <taxon>Pseudomonadales</taxon>
        <taxon>Pseudomonadaceae</taxon>
        <taxon>Pseudomonas</taxon>
    </lineage>
</organism>
<dbReference type="Gene3D" id="1.25.40.10">
    <property type="entry name" value="Tetratricopeptide repeat domain"/>
    <property type="match status" value="1"/>
</dbReference>
<feature type="chain" id="PRO_5031402495" evidence="2">
    <location>
        <begin position="18"/>
        <end position="254"/>
    </location>
</feature>
<reference evidence="3 4" key="1">
    <citation type="submission" date="2020-08" db="EMBL/GenBank/DDBJ databases">
        <title>Functional genomics of gut bacteria from endangered species of beetles.</title>
        <authorList>
            <person name="Carlos-Shanley C."/>
        </authorList>
    </citation>
    <scope>NUCLEOTIDE SEQUENCE [LARGE SCALE GENOMIC DNA]</scope>
    <source>
        <strain evidence="3 4">S00202</strain>
    </source>
</reference>
<dbReference type="InterPro" id="IPR019734">
    <property type="entry name" value="TPR_rpt"/>
</dbReference>
<dbReference type="SUPFAM" id="SSF48452">
    <property type="entry name" value="TPR-like"/>
    <property type="match status" value="1"/>
</dbReference>
<dbReference type="PANTHER" id="PTHR12558">
    <property type="entry name" value="CELL DIVISION CYCLE 16,23,27"/>
    <property type="match status" value="1"/>
</dbReference>
<protein>
    <submittedName>
        <fullName evidence="3">Type IV pilus assembly protein PilF</fullName>
    </submittedName>
</protein>
<accession>A0A7X0ERM2</accession>